<dbReference type="CDD" id="cd09917">
    <property type="entry name" value="F-box_SF"/>
    <property type="match status" value="1"/>
</dbReference>
<sequence>MTTTLHPLCGTTYICNEPVAILYEPVEVPPNNNSYFAILPEEIIVKVLECCDSETVLACQLTCRALRNFIVNSTSLRYKLALAENGLCDGPKPQNEDDGTGNGGGSSSGGKTAISTAEKMELLSAYASAWQNLSSAQPVKASMLIGWSAPVAVSANVVVFSKRHNNNDNGGTGEPTLDLLVYRVPSALRQIECAHWTLSLPANVNELCIDVAQDLLIYVLDGTFHACMLSSGAAHPLVEHEGFFKMWSASRRFDVSNLSVCGDYVAAVTRTYFISVWNWKTGDLVSDLKVSEVRFSSFEFIDEHHIAYAVSKEDSVYVYDLRRHGIGDHGEKVESEPICFQLELPPIDRATTSRYIQFRRNALPTREQAWGVGSAGSGTPPPFQADPRERLVVLRIVTSPVERGEEQFELHVPTRVLLERSAALRGSGGATLPWSAWRDLVRVTSSRRLPYIVPAYMVAYGRRVVSHPPDWDRGVLHVDSYSPRRTRRGYGDDDDARGTRHAVKLPEELAGKENLLSALCEDALLCYKLDSSLSRISHAYWYTF</sequence>
<dbReference type="Pfam" id="PF12937">
    <property type="entry name" value="F-box-like"/>
    <property type="match status" value="1"/>
</dbReference>
<dbReference type="SMART" id="SM00256">
    <property type="entry name" value="FBOX"/>
    <property type="match status" value="1"/>
</dbReference>
<protein>
    <recommendedName>
        <fullName evidence="2">F-box domain-containing protein</fullName>
    </recommendedName>
</protein>
<accession>A0AAD4M1M6</accession>
<feature type="domain" description="F-box" evidence="2">
    <location>
        <begin position="33"/>
        <end position="80"/>
    </location>
</feature>
<dbReference type="InterPro" id="IPR001810">
    <property type="entry name" value="F-box_dom"/>
</dbReference>
<name>A0AAD4M1M6_9AGAM</name>
<dbReference type="AlphaFoldDB" id="A0AAD4M1M6"/>
<feature type="region of interest" description="Disordered" evidence="1">
    <location>
        <begin position="89"/>
        <end position="111"/>
    </location>
</feature>
<comment type="caution">
    <text evidence="3">The sequence shown here is derived from an EMBL/GenBank/DDBJ whole genome shotgun (WGS) entry which is preliminary data.</text>
</comment>
<dbReference type="Gene3D" id="2.130.10.10">
    <property type="entry name" value="YVTN repeat-like/Quinoprotein amine dehydrogenase"/>
    <property type="match status" value="1"/>
</dbReference>
<gene>
    <name evidence="3" type="ORF">B0F90DRAFT_1730927</name>
</gene>
<proteinExistence type="predicted"/>
<dbReference type="InterPro" id="IPR015943">
    <property type="entry name" value="WD40/YVTN_repeat-like_dom_sf"/>
</dbReference>
<dbReference type="SUPFAM" id="SSF50969">
    <property type="entry name" value="YVTN repeat-like/Quinoprotein amine dehydrogenase"/>
    <property type="match status" value="1"/>
</dbReference>
<dbReference type="SUPFAM" id="SSF81383">
    <property type="entry name" value="F-box domain"/>
    <property type="match status" value="1"/>
</dbReference>
<evidence type="ECO:0000256" key="1">
    <source>
        <dbReference type="SAM" id="MobiDB-lite"/>
    </source>
</evidence>
<organism evidence="3 4">
    <name type="scientific">Multifurca ochricompacta</name>
    <dbReference type="NCBI Taxonomy" id="376703"/>
    <lineage>
        <taxon>Eukaryota</taxon>
        <taxon>Fungi</taxon>
        <taxon>Dikarya</taxon>
        <taxon>Basidiomycota</taxon>
        <taxon>Agaricomycotina</taxon>
        <taxon>Agaricomycetes</taxon>
        <taxon>Russulales</taxon>
        <taxon>Russulaceae</taxon>
        <taxon>Multifurca</taxon>
    </lineage>
</organism>
<keyword evidence="4" id="KW-1185">Reference proteome</keyword>
<dbReference type="InterPro" id="IPR036047">
    <property type="entry name" value="F-box-like_dom_sf"/>
</dbReference>
<evidence type="ECO:0000259" key="2">
    <source>
        <dbReference type="PROSITE" id="PS50181"/>
    </source>
</evidence>
<dbReference type="EMBL" id="WTXG01000026">
    <property type="protein sequence ID" value="KAI0298773.1"/>
    <property type="molecule type" value="Genomic_DNA"/>
</dbReference>
<evidence type="ECO:0000313" key="3">
    <source>
        <dbReference type="EMBL" id="KAI0298773.1"/>
    </source>
</evidence>
<dbReference type="InterPro" id="IPR011044">
    <property type="entry name" value="Quino_amine_DH_bsu"/>
</dbReference>
<evidence type="ECO:0000313" key="4">
    <source>
        <dbReference type="Proteomes" id="UP001203297"/>
    </source>
</evidence>
<dbReference type="PROSITE" id="PS50181">
    <property type="entry name" value="FBOX"/>
    <property type="match status" value="1"/>
</dbReference>
<dbReference type="Proteomes" id="UP001203297">
    <property type="component" value="Unassembled WGS sequence"/>
</dbReference>
<reference evidence="3" key="1">
    <citation type="journal article" date="2022" name="New Phytol.">
        <title>Evolutionary transition to the ectomycorrhizal habit in the genomes of a hyperdiverse lineage of mushroom-forming fungi.</title>
        <authorList>
            <person name="Looney B."/>
            <person name="Miyauchi S."/>
            <person name="Morin E."/>
            <person name="Drula E."/>
            <person name="Courty P.E."/>
            <person name="Kohler A."/>
            <person name="Kuo A."/>
            <person name="LaButti K."/>
            <person name="Pangilinan J."/>
            <person name="Lipzen A."/>
            <person name="Riley R."/>
            <person name="Andreopoulos W."/>
            <person name="He G."/>
            <person name="Johnson J."/>
            <person name="Nolan M."/>
            <person name="Tritt A."/>
            <person name="Barry K.W."/>
            <person name="Grigoriev I.V."/>
            <person name="Nagy L.G."/>
            <person name="Hibbett D."/>
            <person name="Henrissat B."/>
            <person name="Matheny P.B."/>
            <person name="Labbe J."/>
            <person name="Martin F.M."/>
        </authorList>
    </citation>
    <scope>NUCLEOTIDE SEQUENCE</scope>
    <source>
        <strain evidence="3">BPL690</strain>
    </source>
</reference>